<accession>A0A919IRW8</accession>
<dbReference type="Proteomes" id="UP000619479">
    <property type="component" value="Unassembled WGS sequence"/>
</dbReference>
<proteinExistence type="predicted"/>
<gene>
    <name evidence="1" type="ORF">Acy02nite_89810</name>
</gene>
<evidence type="ECO:0000313" key="2">
    <source>
        <dbReference type="Proteomes" id="UP000619479"/>
    </source>
</evidence>
<dbReference type="AlphaFoldDB" id="A0A919IRW8"/>
<keyword evidence="2" id="KW-1185">Reference proteome</keyword>
<evidence type="ECO:0000313" key="1">
    <source>
        <dbReference type="EMBL" id="GID71100.1"/>
    </source>
</evidence>
<reference evidence="1" key="1">
    <citation type="submission" date="2021-01" db="EMBL/GenBank/DDBJ databases">
        <title>Whole genome shotgun sequence of Actinoplanes cyaneus NBRC 14990.</title>
        <authorList>
            <person name="Komaki H."/>
            <person name="Tamura T."/>
        </authorList>
    </citation>
    <scope>NUCLEOTIDE SEQUENCE</scope>
    <source>
        <strain evidence="1">NBRC 14990</strain>
    </source>
</reference>
<organism evidence="1 2">
    <name type="scientific">Actinoplanes cyaneus</name>
    <dbReference type="NCBI Taxonomy" id="52696"/>
    <lineage>
        <taxon>Bacteria</taxon>
        <taxon>Bacillati</taxon>
        <taxon>Actinomycetota</taxon>
        <taxon>Actinomycetes</taxon>
        <taxon>Micromonosporales</taxon>
        <taxon>Micromonosporaceae</taxon>
        <taxon>Actinoplanes</taxon>
    </lineage>
</organism>
<sequence length="188" mass="20459">MVIAASSYVALKSEGGERYVLSKTPIEYVCKGAVPGVCMASGTTRQLDNLATSMQKQAQVLTSLGIRLPANFYQEVPNHRPDPHQGLIIMATDAVNASDPNPSDVADYLSLPAACQEYYDGGTPPEIPLQARAIVADLIRSKNGLQPFMLGTDQLSSEWMKSDRVDPWLKSTYVSLESCELDALHLPF</sequence>
<name>A0A919IRW8_9ACTN</name>
<dbReference type="EMBL" id="BOMH01000097">
    <property type="protein sequence ID" value="GID71100.1"/>
    <property type="molecule type" value="Genomic_DNA"/>
</dbReference>
<protein>
    <submittedName>
        <fullName evidence="1">Uncharacterized protein</fullName>
    </submittedName>
</protein>
<comment type="caution">
    <text evidence="1">The sequence shown here is derived from an EMBL/GenBank/DDBJ whole genome shotgun (WGS) entry which is preliminary data.</text>
</comment>